<name>A0ABT7XSG4_9NEIS</name>
<dbReference type="Proteomes" id="UP001168540">
    <property type="component" value="Unassembled WGS sequence"/>
</dbReference>
<sequence>MITNPVSIAREGWSNPLIATCIVGKFKASGLKGKQASNIQAL</sequence>
<evidence type="ECO:0000313" key="1">
    <source>
        <dbReference type="EMBL" id="MDN0076723.1"/>
    </source>
</evidence>
<reference evidence="1" key="1">
    <citation type="submission" date="2023-06" db="EMBL/GenBank/DDBJ databases">
        <authorList>
            <person name="Zhang S."/>
        </authorList>
    </citation>
    <scope>NUCLEOTIDE SEQUENCE</scope>
    <source>
        <strain evidence="1">SG2303</strain>
    </source>
</reference>
<organism evidence="1 2">
    <name type="scientific">Crenobacter oryzisoli</name>
    <dbReference type="NCBI Taxonomy" id="3056844"/>
    <lineage>
        <taxon>Bacteria</taxon>
        <taxon>Pseudomonadati</taxon>
        <taxon>Pseudomonadota</taxon>
        <taxon>Betaproteobacteria</taxon>
        <taxon>Neisseriales</taxon>
        <taxon>Neisseriaceae</taxon>
        <taxon>Crenobacter</taxon>
    </lineage>
</organism>
<dbReference type="RefSeq" id="WP_289831371.1">
    <property type="nucleotide sequence ID" value="NZ_JAUEDK010000040.1"/>
</dbReference>
<keyword evidence="2" id="KW-1185">Reference proteome</keyword>
<proteinExistence type="predicted"/>
<evidence type="ECO:0000313" key="2">
    <source>
        <dbReference type="Proteomes" id="UP001168540"/>
    </source>
</evidence>
<gene>
    <name evidence="1" type="ORF">QU481_17840</name>
</gene>
<accession>A0ABT7XSG4</accession>
<dbReference type="EMBL" id="JAUEDK010000040">
    <property type="protein sequence ID" value="MDN0076723.1"/>
    <property type="molecule type" value="Genomic_DNA"/>
</dbReference>
<protein>
    <submittedName>
        <fullName evidence="1">Uncharacterized protein</fullName>
    </submittedName>
</protein>
<comment type="caution">
    <text evidence="1">The sequence shown here is derived from an EMBL/GenBank/DDBJ whole genome shotgun (WGS) entry which is preliminary data.</text>
</comment>